<feature type="region of interest" description="Disordered" evidence="1">
    <location>
        <begin position="68"/>
        <end position="90"/>
    </location>
</feature>
<evidence type="ECO:0000256" key="1">
    <source>
        <dbReference type="SAM" id="MobiDB-lite"/>
    </source>
</evidence>
<dbReference type="AlphaFoldDB" id="A0A250WRB6"/>
<evidence type="ECO:0000313" key="2">
    <source>
        <dbReference type="EMBL" id="GAX73212.1"/>
    </source>
</evidence>
<dbReference type="Proteomes" id="UP000232323">
    <property type="component" value="Unassembled WGS sequence"/>
</dbReference>
<dbReference type="OrthoDB" id="509144at2759"/>
<evidence type="ECO:0000313" key="3">
    <source>
        <dbReference type="Proteomes" id="UP000232323"/>
    </source>
</evidence>
<organism evidence="2 3">
    <name type="scientific">Chlamydomonas eustigma</name>
    <dbReference type="NCBI Taxonomy" id="1157962"/>
    <lineage>
        <taxon>Eukaryota</taxon>
        <taxon>Viridiplantae</taxon>
        <taxon>Chlorophyta</taxon>
        <taxon>core chlorophytes</taxon>
        <taxon>Chlorophyceae</taxon>
        <taxon>CS clade</taxon>
        <taxon>Chlamydomonadales</taxon>
        <taxon>Chlamydomonadaceae</taxon>
        <taxon>Chlamydomonas</taxon>
    </lineage>
</organism>
<gene>
    <name evidence="2" type="ORF">CEUSTIGMA_g665.t1</name>
</gene>
<protein>
    <submittedName>
        <fullName evidence="2">Uncharacterized protein</fullName>
    </submittedName>
</protein>
<keyword evidence="3" id="KW-1185">Reference proteome</keyword>
<reference evidence="2 3" key="1">
    <citation type="submission" date="2017-08" db="EMBL/GenBank/DDBJ databases">
        <title>Acidophilic green algal genome provides insights into adaptation to an acidic environment.</title>
        <authorList>
            <person name="Hirooka S."/>
            <person name="Hirose Y."/>
            <person name="Kanesaki Y."/>
            <person name="Higuchi S."/>
            <person name="Fujiwara T."/>
            <person name="Onuma R."/>
            <person name="Era A."/>
            <person name="Ohbayashi R."/>
            <person name="Uzuka A."/>
            <person name="Nozaki H."/>
            <person name="Yoshikawa H."/>
            <person name="Miyagishima S.Y."/>
        </authorList>
    </citation>
    <scope>NUCLEOTIDE SEQUENCE [LARGE SCALE GENOMIC DNA]</scope>
    <source>
        <strain evidence="2 3">NIES-2499</strain>
    </source>
</reference>
<proteinExistence type="predicted"/>
<comment type="caution">
    <text evidence="2">The sequence shown here is derived from an EMBL/GenBank/DDBJ whole genome shotgun (WGS) entry which is preliminary data.</text>
</comment>
<accession>A0A250WRB6</accession>
<sequence>MNLGKLSNTTNRCKLKALKLTKRVFACSSASRESSAYDDGAVVYNSSTGPSHKVTIEHVYGPLMNDQQEADHSRLQDTTSTSTSQQAGPWKMSWQMSERNMTWSNDLKIRLIKQVASEKLGLSVHEMDIRLSQLFNILPGLEPRLAAAPPDLVARLASQTTEVAVRVLRLKDIFPTANITAMLSNRLSLLLEDDIALIEETSQKLRARLPAFDVDRFVQDYPVVLDYDAFETAMQDAQRLMPTMDATELLRRDPDVILSLLKGKHMIPYDQVPNPWS</sequence>
<name>A0A250WRB6_9CHLO</name>
<dbReference type="EMBL" id="BEGY01000002">
    <property type="protein sequence ID" value="GAX73212.1"/>
    <property type="molecule type" value="Genomic_DNA"/>
</dbReference>